<evidence type="ECO:0000313" key="3">
    <source>
        <dbReference type="EMBL" id="EEC51404.1"/>
    </source>
</evidence>
<evidence type="ECO:0000259" key="2">
    <source>
        <dbReference type="Pfam" id="PF13383"/>
    </source>
</evidence>
<keyword evidence="1" id="KW-1133">Transmembrane helix</keyword>
<accession>B7FQW8</accession>
<dbReference type="EMBL" id="CM000605">
    <property type="protein sequence ID" value="EEC51404.1"/>
    <property type="molecule type" value="Genomic_DNA"/>
</dbReference>
<organism evidence="3 4">
    <name type="scientific">Phaeodactylum tricornutum (strain CCAP 1055/1)</name>
    <dbReference type="NCBI Taxonomy" id="556484"/>
    <lineage>
        <taxon>Eukaryota</taxon>
        <taxon>Sar</taxon>
        <taxon>Stramenopiles</taxon>
        <taxon>Ochrophyta</taxon>
        <taxon>Bacillariophyta</taxon>
        <taxon>Bacillariophyceae</taxon>
        <taxon>Bacillariophycidae</taxon>
        <taxon>Naviculales</taxon>
        <taxon>Phaeodactylaceae</taxon>
        <taxon>Phaeodactylum</taxon>
    </lineage>
</organism>
<dbReference type="STRING" id="556484.B7FQW8"/>
<dbReference type="eggNOG" id="ENOG502SAPE">
    <property type="taxonomic scope" value="Eukaryota"/>
</dbReference>
<keyword evidence="4" id="KW-1185">Reference proteome</keyword>
<dbReference type="OMA" id="FDCTLQN"/>
<gene>
    <name evidence="3" type="ORF">PHATRDRAFT_32342</name>
</gene>
<evidence type="ECO:0000313" key="4">
    <source>
        <dbReference type="Proteomes" id="UP000000759"/>
    </source>
</evidence>
<reference evidence="4" key="2">
    <citation type="submission" date="2008-08" db="EMBL/GenBank/DDBJ databases">
        <authorList>
            <consortium name="Diatom Consortium"/>
            <person name="Grigoriev I."/>
            <person name="Grimwood J."/>
            <person name="Kuo A."/>
            <person name="Otillar R.P."/>
            <person name="Salamov A."/>
            <person name="Detter J.C."/>
            <person name="Lindquist E."/>
            <person name="Shapiro H."/>
            <person name="Lucas S."/>
            <person name="Glavina del Rio T."/>
            <person name="Pitluck S."/>
            <person name="Rokhsar D."/>
            <person name="Bowler C."/>
        </authorList>
    </citation>
    <scope>GENOME REANNOTATION</scope>
    <source>
        <strain evidence="4">CCAP 1055/1</strain>
    </source>
</reference>
<evidence type="ECO:0000256" key="1">
    <source>
        <dbReference type="SAM" id="Phobius"/>
    </source>
</evidence>
<feature type="transmembrane region" description="Helical" evidence="1">
    <location>
        <begin position="21"/>
        <end position="42"/>
    </location>
</feature>
<dbReference type="Proteomes" id="UP000000759">
    <property type="component" value="Chromosome 1"/>
</dbReference>
<dbReference type="RefSeq" id="XP_002176941.1">
    <property type="nucleotide sequence ID" value="XM_002176905.1"/>
</dbReference>
<reference evidence="3 4" key="1">
    <citation type="journal article" date="2008" name="Nature">
        <title>The Phaeodactylum genome reveals the evolutionary history of diatom genomes.</title>
        <authorList>
            <person name="Bowler C."/>
            <person name="Allen A.E."/>
            <person name="Badger J.H."/>
            <person name="Grimwood J."/>
            <person name="Jabbari K."/>
            <person name="Kuo A."/>
            <person name="Maheswari U."/>
            <person name="Martens C."/>
            <person name="Maumus F."/>
            <person name="Otillar R.P."/>
            <person name="Rayko E."/>
            <person name="Salamov A."/>
            <person name="Vandepoele K."/>
            <person name="Beszteri B."/>
            <person name="Gruber A."/>
            <person name="Heijde M."/>
            <person name="Katinka M."/>
            <person name="Mock T."/>
            <person name="Valentin K."/>
            <person name="Verret F."/>
            <person name="Berges J.A."/>
            <person name="Brownlee C."/>
            <person name="Cadoret J.P."/>
            <person name="Chiovitti A."/>
            <person name="Choi C.J."/>
            <person name="Coesel S."/>
            <person name="De Martino A."/>
            <person name="Detter J.C."/>
            <person name="Durkin C."/>
            <person name="Falciatore A."/>
            <person name="Fournet J."/>
            <person name="Haruta M."/>
            <person name="Huysman M.J."/>
            <person name="Jenkins B.D."/>
            <person name="Jiroutova K."/>
            <person name="Jorgensen R.E."/>
            <person name="Joubert Y."/>
            <person name="Kaplan A."/>
            <person name="Kroger N."/>
            <person name="Kroth P.G."/>
            <person name="La Roche J."/>
            <person name="Lindquist E."/>
            <person name="Lommer M."/>
            <person name="Martin-Jezequel V."/>
            <person name="Lopez P.J."/>
            <person name="Lucas S."/>
            <person name="Mangogna M."/>
            <person name="McGinnis K."/>
            <person name="Medlin L.K."/>
            <person name="Montsant A."/>
            <person name="Oudot-Le Secq M.P."/>
            <person name="Napoli C."/>
            <person name="Obornik M."/>
            <person name="Parker M.S."/>
            <person name="Petit J.L."/>
            <person name="Porcel B.M."/>
            <person name="Poulsen N."/>
            <person name="Robison M."/>
            <person name="Rychlewski L."/>
            <person name="Rynearson T.A."/>
            <person name="Schmutz J."/>
            <person name="Shapiro H."/>
            <person name="Siaut M."/>
            <person name="Stanley M."/>
            <person name="Sussman M.R."/>
            <person name="Taylor A.R."/>
            <person name="Vardi A."/>
            <person name="von Dassow P."/>
            <person name="Vyverman W."/>
            <person name="Willis A."/>
            <person name="Wyrwicz L.S."/>
            <person name="Rokhsar D.S."/>
            <person name="Weissenbach J."/>
            <person name="Armbrust E.V."/>
            <person name="Green B.R."/>
            <person name="Van de Peer Y."/>
            <person name="Grigoriev I.V."/>
        </authorList>
    </citation>
    <scope>NUCLEOTIDE SEQUENCE [LARGE SCALE GENOMIC DNA]</scope>
    <source>
        <strain evidence="3 4">CCAP 1055/1</strain>
    </source>
</reference>
<dbReference type="GeneID" id="7196926"/>
<sequence>MNPKTRSSSNRLSESRNIPRSLWFGIITCASFVILMMETVFIHNSVSSGTGLANKSCMQELATFPSWLYLSPLAGEASGGRFGGTVQDTPGGSAKRKYVSERRFICPSAQDLFDSQELEKAIGDAHDFHTKGGNLKALQHYLDQHMQSTLDKLQLQFTFSGGENPTKHAVDDLKHYYSANKVKRGGYGQSLPGDFHGERLDLLTAKRWIDVIEPATSERQNTAVGPFDLKCEKLVQFGNGNYETKFMCAPVESKTETKEDTHGCHLFSVGSNDQWGFEEAARIQVPHCQTHTFDCTLQNGKPQKKPKDENVHFYDRCIGEKAGNPKYKGYEALANETGINSPPKYLKMDVEGFEYQVLLESVLAAPQKIWPEQIMVETHWGSRMVDLPWMLRHRQAGELALFYSSLYHRGGYIPVYTRNIRGCEPCMEVLLAKVLCTEDM</sequence>
<dbReference type="PANTHER" id="PTHR32026">
    <property type="entry name" value="METHYLTRANSFERASE-LIKE PROTEIN 24"/>
    <property type="match status" value="1"/>
</dbReference>
<dbReference type="PaxDb" id="2850-Phatr32342"/>
<dbReference type="InParanoid" id="B7FQW8"/>
<dbReference type="InterPro" id="IPR025714">
    <property type="entry name" value="Methyltranfer_dom"/>
</dbReference>
<feature type="domain" description="Methyltransferase" evidence="2">
    <location>
        <begin position="228"/>
        <end position="321"/>
    </location>
</feature>
<dbReference type="PANTHER" id="PTHR32026:SF27">
    <property type="entry name" value="METHYLTRANSFERASE FKBM DOMAIN-CONTAINING PROTEIN-RELATED"/>
    <property type="match status" value="1"/>
</dbReference>
<keyword evidence="1" id="KW-0472">Membrane</keyword>
<dbReference type="AlphaFoldDB" id="B7FQW8"/>
<dbReference type="OrthoDB" id="184284at2759"/>
<name>B7FQW8_PHATC</name>
<keyword evidence="1" id="KW-0812">Transmembrane</keyword>
<protein>
    <recommendedName>
        <fullName evidence="2">Methyltransferase domain-containing protein</fullName>
    </recommendedName>
</protein>
<dbReference type="Pfam" id="PF13383">
    <property type="entry name" value="Methyltransf_22"/>
    <property type="match status" value="1"/>
</dbReference>
<dbReference type="HOGENOM" id="CLU_623296_0_0_1"/>
<dbReference type="KEGG" id="pti:PHATRDRAFT_32342"/>
<dbReference type="InterPro" id="IPR026913">
    <property type="entry name" value="METTL24"/>
</dbReference>
<proteinExistence type="predicted"/>